<reference evidence="3 4" key="1">
    <citation type="submission" date="2018-10" db="EMBL/GenBank/DDBJ databases">
        <title>Sequencing the genomes of 1000 actinobacteria strains.</title>
        <authorList>
            <person name="Klenk H.-P."/>
        </authorList>
    </citation>
    <scope>NUCLEOTIDE SEQUENCE [LARGE SCALE GENOMIC DNA]</scope>
    <source>
        <strain evidence="3 4">DSM 43911</strain>
    </source>
</reference>
<evidence type="ECO:0000259" key="2">
    <source>
        <dbReference type="Pfam" id="PF11716"/>
    </source>
</evidence>
<sequence length="202" mass="21695">MPQVSTSWADLVLTTAHECADVLAKGADGVWSRPAGDVDWSCRAVLDHVAVGQVGYAGLVVAQPRDRYVTLFTGLDAGAPIERCLESLRVGGTLLSWAIEKAPADLRAWHPWGTTDVTGIAAMAVMELAVHTYDIAHGLGLGWVPPDEWLPDVLARLFPDAPHGHTPADTLLHSTGRTDLPGLPRRRSWRVHAAPRPARNAG</sequence>
<proteinExistence type="predicted"/>
<keyword evidence="4" id="KW-1185">Reference proteome</keyword>
<evidence type="ECO:0000313" key="3">
    <source>
        <dbReference type="EMBL" id="RKT74813.1"/>
    </source>
</evidence>
<feature type="region of interest" description="Disordered" evidence="1">
    <location>
        <begin position="165"/>
        <end position="202"/>
    </location>
</feature>
<comment type="caution">
    <text evidence="3">The sequence shown here is derived from an EMBL/GenBank/DDBJ whole genome shotgun (WGS) entry which is preliminary data.</text>
</comment>
<dbReference type="InterPro" id="IPR034660">
    <property type="entry name" value="DinB/YfiT-like"/>
</dbReference>
<keyword evidence="3" id="KW-0670">Pyruvate</keyword>
<dbReference type="AlphaFoldDB" id="A0A495XQU2"/>
<accession>A0A495XQU2</accession>
<gene>
    <name evidence="3" type="ORF">DFJ66_8187</name>
</gene>
<dbReference type="Proteomes" id="UP000272729">
    <property type="component" value="Unassembled WGS sequence"/>
</dbReference>
<name>A0A495XQU2_9PSEU</name>
<keyword evidence="3" id="KW-0413">Isomerase</keyword>
<dbReference type="Gene3D" id="1.20.120.450">
    <property type="entry name" value="dinb family like domain"/>
    <property type="match status" value="1"/>
</dbReference>
<organism evidence="3 4">
    <name type="scientific">Saccharothrix variisporea</name>
    <dbReference type="NCBI Taxonomy" id="543527"/>
    <lineage>
        <taxon>Bacteria</taxon>
        <taxon>Bacillati</taxon>
        <taxon>Actinomycetota</taxon>
        <taxon>Actinomycetes</taxon>
        <taxon>Pseudonocardiales</taxon>
        <taxon>Pseudonocardiaceae</taxon>
        <taxon>Saccharothrix</taxon>
    </lineage>
</organism>
<dbReference type="GO" id="GO:0046872">
    <property type="term" value="F:metal ion binding"/>
    <property type="evidence" value="ECO:0007669"/>
    <property type="project" value="InterPro"/>
</dbReference>
<feature type="domain" description="Mycothiol-dependent maleylpyruvate isomerase metal-binding" evidence="2">
    <location>
        <begin position="16"/>
        <end position="136"/>
    </location>
</feature>
<evidence type="ECO:0000313" key="4">
    <source>
        <dbReference type="Proteomes" id="UP000272729"/>
    </source>
</evidence>
<protein>
    <submittedName>
        <fullName evidence="3">Mycothiol maleylpyruvate isomerase-like protein</fullName>
    </submittedName>
</protein>
<dbReference type="EMBL" id="RBXR01000001">
    <property type="protein sequence ID" value="RKT74813.1"/>
    <property type="molecule type" value="Genomic_DNA"/>
</dbReference>
<dbReference type="SUPFAM" id="SSF109854">
    <property type="entry name" value="DinB/YfiT-like putative metalloenzymes"/>
    <property type="match status" value="1"/>
</dbReference>
<dbReference type="GO" id="GO:0016853">
    <property type="term" value="F:isomerase activity"/>
    <property type="evidence" value="ECO:0007669"/>
    <property type="project" value="UniProtKB-KW"/>
</dbReference>
<evidence type="ECO:0000256" key="1">
    <source>
        <dbReference type="SAM" id="MobiDB-lite"/>
    </source>
</evidence>
<dbReference type="InterPro" id="IPR024344">
    <property type="entry name" value="MDMPI_metal-binding"/>
</dbReference>
<dbReference type="Pfam" id="PF11716">
    <property type="entry name" value="MDMPI_N"/>
    <property type="match status" value="1"/>
</dbReference>